<dbReference type="EMBL" id="JAPESX010001595">
    <property type="protein sequence ID" value="KAJ8112874.1"/>
    <property type="molecule type" value="Genomic_DNA"/>
</dbReference>
<name>A0ACC2ICK1_9PEZI</name>
<dbReference type="Proteomes" id="UP001153334">
    <property type="component" value="Unassembled WGS sequence"/>
</dbReference>
<protein>
    <submittedName>
        <fullName evidence="1">Uncharacterized protein</fullName>
    </submittedName>
</protein>
<proteinExistence type="predicted"/>
<keyword evidence="2" id="KW-1185">Reference proteome</keyword>
<gene>
    <name evidence="1" type="ORF">ONZ43_g5286</name>
</gene>
<sequence length="223" mass="24811">MQLDPDDDEATTRKRAKILELDISGSEPTPDSLAGETSDLTTSHTLPDHLSESIDSTITSAFEPSKSVNFQKSTLPTGRFADSKYRGRKRAGTPPLSSRRKGSAQSQSAKEDEEEEPAIVDPVRAALTWRDDEITIYDPEDKDDDGTGINGIGFKPTAAVAYHRAQKRRQQLAEYKKREESEARARRNQRRREQLGGGAEMTRKHSIVRVHFSDAPPTTVMTT</sequence>
<evidence type="ECO:0000313" key="2">
    <source>
        <dbReference type="Proteomes" id="UP001153334"/>
    </source>
</evidence>
<comment type="caution">
    <text evidence="1">The sequence shown here is derived from an EMBL/GenBank/DDBJ whole genome shotgun (WGS) entry which is preliminary data.</text>
</comment>
<evidence type="ECO:0000313" key="1">
    <source>
        <dbReference type="EMBL" id="KAJ8112874.1"/>
    </source>
</evidence>
<organism evidence="1 2">
    <name type="scientific">Nemania bipapillata</name>
    <dbReference type="NCBI Taxonomy" id="110536"/>
    <lineage>
        <taxon>Eukaryota</taxon>
        <taxon>Fungi</taxon>
        <taxon>Dikarya</taxon>
        <taxon>Ascomycota</taxon>
        <taxon>Pezizomycotina</taxon>
        <taxon>Sordariomycetes</taxon>
        <taxon>Xylariomycetidae</taxon>
        <taxon>Xylariales</taxon>
        <taxon>Xylariaceae</taxon>
        <taxon>Nemania</taxon>
    </lineage>
</organism>
<accession>A0ACC2ICK1</accession>
<reference evidence="1" key="1">
    <citation type="submission" date="2022-11" db="EMBL/GenBank/DDBJ databases">
        <title>Genome Sequence of Nemania bipapillata.</title>
        <authorList>
            <person name="Buettner E."/>
        </authorList>
    </citation>
    <scope>NUCLEOTIDE SEQUENCE</scope>
    <source>
        <strain evidence="1">CP14</strain>
    </source>
</reference>